<reference evidence="3 5" key="1">
    <citation type="journal article" date="2013" name="Curr. Biol.">
        <title>Shared signatures of parasitism and phylogenomics unite Cryptomycota and microsporidia.</title>
        <authorList>
            <person name="James T.Y."/>
            <person name="Pelin A."/>
            <person name="Bonen L."/>
            <person name="Ahrendt S."/>
            <person name="Sain D."/>
            <person name="Corradi N."/>
            <person name="Stajich J.E."/>
        </authorList>
    </citation>
    <scope>NUCLEOTIDE SEQUENCE [LARGE SCALE GENOMIC DNA]</scope>
    <source>
        <strain evidence="3">CSF55</strain>
        <strain evidence="3">CSF55</strain>
    </source>
</reference>
<dbReference type="GO" id="GO:0035556">
    <property type="term" value="P:intracellular signal transduction"/>
    <property type="evidence" value="ECO:0007669"/>
    <property type="project" value="InterPro"/>
</dbReference>
<dbReference type="PANTHER" id="PTHR43081:SF1">
    <property type="entry name" value="ADENYLATE CYCLASE, TERMINAL-DIFFERENTIATION SPECIFIC"/>
    <property type="match status" value="1"/>
</dbReference>
<dbReference type="CDD" id="cd07302">
    <property type="entry name" value="CHD"/>
    <property type="match status" value="1"/>
</dbReference>
<dbReference type="InterPro" id="IPR050697">
    <property type="entry name" value="Adenylyl/Guanylyl_Cyclase_3/4"/>
</dbReference>
<evidence type="ECO:0000313" key="3">
    <source>
        <dbReference type="EMBL" id="EPZ32486.1"/>
    </source>
</evidence>
<dbReference type="HOGENOM" id="CLU_000445_11_32_1"/>
<dbReference type="CDD" id="cd00060">
    <property type="entry name" value="FHA"/>
    <property type="match status" value="1"/>
</dbReference>
<evidence type="ECO:0000259" key="1">
    <source>
        <dbReference type="PROSITE" id="PS50006"/>
    </source>
</evidence>
<dbReference type="OMA" id="CIMAFFG"/>
<protein>
    <submittedName>
        <fullName evidence="4">Adenylyl cyclase</fullName>
    </submittedName>
    <submittedName>
        <fullName evidence="3">Forkhead-associated (FHA) domain-containing protein</fullName>
    </submittedName>
</protein>
<evidence type="ECO:0000313" key="4">
    <source>
        <dbReference type="EMBL" id="RKP20540.1"/>
    </source>
</evidence>
<dbReference type="Proteomes" id="UP000030755">
    <property type="component" value="Unassembled WGS sequence"/>
</dbReference>
<dbReference type="GO" id="GO:0009190">
    <property type="term" value="P:cyclic nucleotide biosynthetic process"/>
    <property type="evidence" value="ECO:0007669"/>
    <property type="project" value="InterPro"/>
</dbReference>
<dbReference type="SMART" id="SM00044">
    <property type="entry name" value="CYCc"/>
    <property type="match status" value="1"/>
</dbReference>
<sequence>MNVFKNKRRTSIHNREAKELFRRVDKTSIHPRIIVVDTRKKNDKSVFVLNKNKVKIGRKLDNDIQLVDELASREHAHITKTNDGLFVLTDLKTSNGTIINSVEIKTPRVLRNGDKIEIGHYILTFEGSPEFDDSSSRKSLRELYATKSSFDTIKSQKSFEEDSSYIQVFEDESVSDDQLFLPVCEINNEESLKSDYERLRLAFQLSQVCLTDDLPLSTSLFLDLVMSVLSSIDTGVVLIVDELEKTIDFCSAKKRSKHIENVMTNTPYEDFDEANISMTILQRVLKDKKHYIAMDTRDQPDLASAASIVIGKLRAILAVPLIDKGKNESRFIDQMNRFLPPQIVEKMLNNDEFINTEGSQRNGTVIFADIRGFTNMSEKSHPQEIVNLLNEYFERLVACVFKWGGLLDKYIGDALMATFGSLEAEEDSIFRAVAAACDMRQSMEEFNKHRKESGLEPVNVGIGVNTGPLIAGFIGCQQRLEYTCIGDTVNTASRICGKAAPGQVLISESTRAEICDQVVCSFAGSHIFKGKEVEVKVFEVLEVLHIT</sequence>
<organism evidence="3 5">
    <name type="scientific">Rozella allomycis (strain CSF55)</name>
    <dbReference type="NCBI Taxonomy" id="988480"/>
    <lineage>
        <taxon>Eukaryota</taxon>
        <taxon>Fungi</taxon>
        <taxon>Fungi incertae sedis</taxon>
        <taxon>Cryptomycota</taxon>
        <taxon>Cryptomycota incertae sedis</taxon>
        <taxon>Rozella</taxon>
    </lineage>
</organism>
<dbReference type="Gene3D" id="3.30.70.1230">
    <property type="entry name" value="Nucleotide cyclase"/>
    <property type="match status" value="1"/>
</dbReference>
<name>A0A075AQG0_ROZAC</name>
<dbReference type="Pfam" id="PF00498">
    <property type="entry name" value="FHA"/>
    <property type="match status" value="1"/>
</dbReference>
<gene>
    <name evidence="3" type="ORF">O9G_004394</name>
    <name evidence="4" type="ORF">ROZALSC1DRAFT_27982</name>
</gene>
<feature type="domain" description="Guanylate cyclase" evidence="2">
    <location>
        <begin position="364"/>
        <end position="496"/>
    </location>
</feature>
<accession>A0A075AQG0</accession>
<dbReference type="SMART" id="SM00240">
    <property type="entry name" value="FHA"/>
    <property type="match status" value="1"/>
</dbReference>
<keyword evidence="5" id="KW-1185">Reference proteome</keyword>
<dbReference type="PROSITE" id="PS50125">
    <property type="entry name" value="GUANYLATE_CYCLASE_2"/>
    <property type="match status" value="1"/>
</dbReference>
<evidence type="ECO:0000313" key="5">
    <source>
        <dbReference type="Proteomes" id="UP000030755"/>
    </source>
</evidence>
<dbReference type="Gene3D" id="2.60.200.20">
    <property type="match status" value="1"/>
</dbReference>
<feature type="domain" description="FHA" evidence="1">
    <location>
        <begin position="54"/>
        <end position="104"/>
    </location>
</feature>
<dbReference type="STRING" id="988480.A0A075AQG0"/>
<dbReference type="PANTHER" id="PTHR43081">
    <property type="entry name" value="ADENYLATE CYCLASE, TERMINAL-DIFFERENTIATION SPECIFIC-RELATED"/>
    <property type="match status" value="1"/>
</dbReference>
<dbReference type="SUPFAM" id="SSF49879">
    <property type="entry name" value="SMAD/FHA domain"/>
    <property type="match status" value="1"/>
</dbReference>
<dbReference type="InterPro" id="IPR008984">
    <property type="entry name" value="SMAD_FHA_dom_sf"/>
</dbReference>
<evidence type="ECO:0000313" key="6">
    <source>
        <dbReference type="Proteomes" id="UP000281549"/>
    </source>
</evidence>
<dbReference type="OrthoDB" id="60033at2759"/>
<dbReference type="SUPFAM" id="SSF55073">
    <property type="entry name" value="Nucleotide cyclase"/>
    <property type="match status" value="1"/>
</dbReference>
<dbReference type="InterPro" id="IPR000253">
    <property type="entry name" value="FHA_dom"/>
</dbReference>
<evidence type="ECO:0000259" key="2">
    <source>
        <dbReference type="PROSITE" id="PS50125"/>
    </source>
</evidence>
<reference evidence="4" key="3">
    <citation type="submission" date="2018-08" db="EMBL/GenBank/DDBJ databases">
        <title>Leveraging single-cell genomics to expand the Fungal Tree of Life.</title>
        <authorList>
            <consortium name="DOE Joint Genome Institute"/>
            <person name="Ahrendt S.R."/>
            <person name="Quandt C.A."/>
            <person name="Ciobanu D."/>
            <person name="Clum A."/>
            <person name="Salamov A."/>
            <person name="Andreopoulos B."/>
            <person name="Cheng J.-F."/>
            <person name="Woyke T."/>
            <person name="Pelin A."/>
            <person name="Henrissat B."/>
            <person name="Reynolds N."/>
            <person name="Benny G.L."/>
            <person name="Smith M.E."/>
            <person name="James T.Y."/>
            <person name="Grigoriev I.V."/>
        </authorList>
    </citation>
    <scope>NUCLEOTIDE SEQUENCE</scope>
    <source>
        <strain evidence="4">CSF55</strain>
    </source>
</reference>
<dbReference type="Proteomes" id="UP000281549">
    <property type="component" value="Unassembled WGS sequence"/>
</dbReference>
<dbReference type="AlphaFoldDB" id="A0A075AQG0"/>
<dbReference type="EMBL" id="KE561146">
    <property type="protein sequence ID" value="EPZ32486.1"/>
    <property type="molecule type" value="Genomic_DNA"/>
</dbReference>
<reference evidence="6" key="2">
    <citation type="journal article" date="2018" name="Nat. Microbiol.">
        <title>Leveraging single-cell genomics to expand the fungal tree of life.</title>
        <authorList>
            <person name="Ahrendt S.R."/>
            <person name="Quandt C.A."/>
            <person name="Ciobanu D."/>
            <person name="Clum A."/>
            <person name="Salamov A."/>
            <person name="Andreopoulos B."/>
            <person name="Cheng J.F."/>
            <person name="Woyke T."/>
            <person name="Pelin A."/>
            <person name="Henrissat B."/>
            <person name="Reynolds N.K."/>
            <person name="Benny G.L."/>
            <person name="Smith M.E."/>
            <person name="James T.Y."/>
            <person name="Grigoriev I.V."/>
        </authorList>
    </citation>
    <scope>NUCLEOTIDE SEQUENCE [LARGE SCALE GENOMIC DNA]</scope>
    <source>
        <strain evidence="6">CSF55</strain>
    </source>
</reference>
<dbReference type="Pfam" id="PF00211">
    <property type="entry name" value="Guanylate_cyc"/>
    <property type="match status" value="1"/>
</dbReference>
<dbReference type="InterPro" id="IPR029787">
    <property type="entry name" value="Nucleotide_cyclase"/>
</dbReference>
<proteinExistence type="predicted"/>
<dbReference type="EMBL" id="ML005049">
    <property type="protein sequence ID" value="RKP20540.1"/>
    <property type="molecule type" value="Genomic_DNA"/>
</dbReference>
<dbReference type="PROSITE" id="PS50006">
    <property type="entry name" value="FHA_DOMAIN"/>
    <property type="match status" value="1"/>
</dbReference>
<dbReference type="InterPro" id="IPR001054">
    <property type="entry name" value="A/G_cyclase"/>
</dbReference>